<dbReference type="GO" id="GO:0003677">
    <property type="term" value="F:DNA binding"/>
    <property type="evidence" value="ECO:0007669"/>
    <property type="project" value="UniProtKB-KW"/>
</dbReference>
<gene>
    <name evidence="6" type="ordered locus">Bpet0248</name>
</gene>
<dbReference type="InterPro" id="IPR036390">
    <property type="entry name" value="WH_DNA-bd_sf"/>
</dbReference>
<dbReference type="Pfam" id="PF01047">
    <property type="entry name" value="MarR"/>
    <property type="match status" value="1"/>
</dbReference>
<reference evidence="6 7" key="1">
    <citation type="journal article" date="2008" name="BMC Genomics">
        <title>The missing link: Bordetella petrii is endowed with both the metabolic versatility of environmental bacteria and virulence traits of pathogenic Bordetellae.</title>
        <authorList>
            <person name="Gross R."/>
            <person name="Guzman C.A."/>
            <person name="Sebaihia M."/>
            <person name="Martins Dos Santos V.A."/>
            <person name="Pieper D.H."/>
            <person name="Koebnik R."/>
            <person name="Lechner M."/>
            <person name="Bartels D."/>
            <person name="Buhrmester J."/>
            <person name="Choudhuri J.V."/>
            <person name="Ebensen T."/>
            <person name="Gaigalat L."/>
            <person name="Herrmann S."/>
            <person name="Khachane A.N."/>
            <person name="Larisch C."/>
            <person name="Link S."/>
            <person name="Linke B."/>
            <person name="Meyer F."/>
            <person name="Mormann S."/>
            <person name="Nakunst D."/>
            <person name="Rueckert C."/>
            <person name="Schneiker-Bekel S."/>
            <person name="Schulze K."/>
            <person name="Vorhoelter F.J."/>
            <person name="Yevsa T."/>
            <person name="Engle J.T."/>
            <person name="Goldman W.E."/>
            <person name="Puehler A."/>
            <person name="Goebel U.B."/>
            <person name="Goesmann A."/>
            <person name="Bloecker H."/>
            <person name="Kaiser O."/>
            <person name="Martinez-Arias R."/>
        </authorList>
    </citation>
    <scope>NUCLEOTIDE SEQUENCE [LARGE SCALE GENOMIC DNA]</scope>
    <source>
        <strain evidence="7">ATCC BAA-461 / DSM 12804 / CCUG 43448 / CIP 107267 / Se-1111R</strain>
    </source>
</reference>
<dbReference type="SMART" id="SM00347">
    <property type="entry name" value="HTH_MARR"/>
    <property type="match status" value="1"/>
</dbReference>
<protein>
    <submittedName>
        <fullName evidence="6">Transcriptional regulator, MarR family</fullName>
    </submittedName>
</protein>
<dbReference type="EMBL" id="AM902716">
    <property type="protein sequence ID" value="CAP40579.1"/>
    <property type="molecule type" value="Genomic_DNA"/>
</dbReference>
<keyword evidence="7" id="KW-1185">Reference proteome</keyword>
<keyword evidence="2" id="KW-0238">DNA-binding</keyword>
<dbReference type="Proteomes" id="UP000001225">
    <property type="component" value="Chromosome"/>
</dbReference>
<dbReference type="InterPro" id="IPR000835">
    <property type="entry name" value="HTH_MarR-typ"/>
</dbReference>
<dbReference type="KEGG" id="bpt:Bpet0248"/>
<organism evidence="6 7">
    <name type="scientific">Bordetella petrii (strain ATCC BAA-461 / DSM 12804 / CCUG 43448 / CIP 107267 / Se-1111R)</name>
    <dbReference type="NCBI Taxonomy" id="340100"/>
    <lineage>
        <taxon>Bacteria</taxon>
        <taxon>Pseudomonadati</taxon>
        <taxon>Pseudomonadota</taxon>
        <taxon>Betaproteobacteria</taxon>
        <taxon>Burkholderiales</taxon>
        <taxon>Alcaligenaceae</taxon>
        <taxon>Bordetella</taxon>
    </lineage>
</organism>
<dbReference type="InterPro" id="IPR036388">
    <property type="entry name" value="WH-like_DNA-bd_sf"/>
</dbReference>
<evidence type="ECO:0000313" key="7">
    <source>
        <dbReference type="Proteomes" id="UP000001225"/>
    </source>
</evidence>
<proteinExistence type="predicted"/>
<evidence type="ECO:0000313" key="6">
    <source>
        <dbReference type="EMBL" id="CAP40579.1"/>
    </source>
</evidence>
<sequence>MTSKETRKVLAHWREAVPHDRLAHLIKDATRALVRGLQMRLSDHNVSFGHWAFLRILWEQDGLTQRELSEQAGVMEPTTYAAMKAMEALGYIERKHLPGNNKNIHVFLTRNGRALKKKLIPLAEEINAIGTRGLTAAEIKTARKVLLTIIANLADDEASMENAERRVPSTRELSRRINETAESQA</sequence>
<feature type="region of interest" description="Disordered" evidence="4">
    <location>
        <begin position="159"/>
        <end position="185"/>
    </location>
</feature>
<evidence type="ECO:0000256" key="1">
    <source>
        <dbReference type="ARBA" id="ARBA00023015"/>
    </source>
</evidence>
<feature type="compositionally biased region" description="Basic and acidic residues" evidence="4">
    <location>
        <begin position="162"/>
        <end position="179"/>
    </location>
</feature>
<dbReference type="eggNOG" id="COG1846">
    <property type="taxonomic scope" value="Bacteria"/>
</dbReference>
<dbReference type="PANTHER" id="PTHR42756:SF1">
    <property type="entry name" value="TRANSCRIPTIONAL REPRESSOR OF EMRAB OPERON"/>
    <property type="match status" value="1"/>
</dbReference>
<evidence type="ECO:0000256" key="2">
    <source>
        <dbReference type="ARBA" id="ARBA00023125"/>
    </source>
</evidence>
<dbReference type="SUPFAM" id="SSF46785">
    <property type="entry name" value="Winged helix' DNA-binding domain"/>
    <property type="match status" value="1"/>
</dbReference>
<evidence type="ECO:0000256" key="3">
    <source>
        <dbReference type="ARBA" id="ARBA00023163"/>
    </source>
</evidence>
<accession>A9HXT4</accession>
<dbReference type="AlphaFoldDB" id="A9HXT4"/>
<evidence type="ECO:0000259" key="5">
    <source>
        <dbReference type="PROSITE" id="PS50995"/>
    </source>
</evidence>
<feature type="domain" description="HTH marR-type" evidence="5">
    <location>
        <begin position="19"/>
        <end position="151"/>
    </location>
</feature>
<name>A9HXT4_BORPD</name>
<keyword evidence="1" id="KW-0805">Transcription regulation</keyword>
<dbReference type="GO" id="GO:0003700">
    <property type="term" value="F:DNA-binding transcription factor activity"/>
    <property type="evidence" value="ECO:0007669"/>
    <property type="project" value="InterPro"/>
</dbReference>
<dbReference type="PROSITE" id="PS50995">
    <property type="entry name" value="HTH_MARR_2"/>
    <property type="match status" value="1"/>
</dbReference>
<evidence type="ECO:0000256" key="4">
    <source>
        <dbReference type="SAM" id="MobiDB-lite"/>
    </source>
</evidence>
<dbReference type="STRING" id="94624.Bpet0248"/>
<dbReference type="PANTHER" id="PTHR42756">
    <property type="entry name" value="TRANSCRIPTIONAL REGULATOR, MARR"/>
    <property type="match status" value="1"/>
</dbReference>
<dbReference type="Gene3D" id="1.10.10.10">
    <property type="entry name" value="Winged helix-like DNA-binding domain superfamily/Winged helix DNA-binding domain"/>
    <property type="match status" value="1"/>
</dbReference>
<keyword evidence="3" id="KW-0804">Transcription</keyword>